<feature type="coiled-coil region" evidence="2">
    <location>
        <begin position="108"/>
        <end position="159"/>
    </location>
</feature>
<keyword evidence="6" id="KW-1185">Reference proteome</keyword>
<dbReference type="FunFam" id="2.40.30.170:FF:000010">
    <property type="entry name" value="Efflux RND transporter periplasmic adaptor subunit"/>
    <property type="match status" value="1"/>
</dbReference>
<dbReference type="InterPro" id="IPR058792">
    <property type="entry name" value="Beta-barrel_RND_2"/>
</dbReference>
<organism evidence="5 6">
    <name type="scientific">Methylohalomonas lacus</name>
    <dbReference type="NCBI Taxonomy" id="398773"/>
    <lineage>
        <taxon>Bacteria</taxon>
        <taxon>Pseudomonadati</taxon>
        <taxon>Pseudomonadota</taxon>
        <taxon>Gammaproteobacteria</taxon>
        <taxon>Methylohalomonadales</taxon>
        <taxon>Methylohalomonadaceae</taxon>
        <taxon>Methylohalomonas</taxon>
    </lineage>
</organism>
<dbReference type="Proteomes" id="UP001204445">
    <property type="component" value="Unassembled WGS sequence"/>
</dbReference>
<dbReference type="EMBL" id="JANUCT010000019">
    <property type="protein sequence ID" value="MCS3904273.1"/>
    <property type="molecule type" value="Genomic_DNA"/>
</dbReference>
<protein>
    <submittedName>
        <fullName evidence="5">RND family efflux transporter MFP subunit</fullName>
    </submittedName>
</protein>
<dbReference type="NCBIfam" id="TIGR01730">
    <property type="entry name" value="RND_mfp"/>
    <property type="match status" value="1"/>
</dbReference>
<dbReference type="GO" id="GO:1990281">
    <property type="term" value="C:efflux pump complex"/>
    <property type="evidence" value="ECO:0007669"/>
    <property type="project" value="TreeGrafter"/>
</dbReference>
<dbReference type="Gene3D" id="2.40.420.20">
    <property type="match status" value="1"/>
</dbReference>
<dbReference type="Pfam" id="PF25954">
    <property type="entry name" value="Beta-barrel_RND_2"/>
    <property type="match status" value="1"/>
</dbReference>
<dbReference type="InterPro" id="IPR006143">
    <property type="entry name" value="RND_pump_MFP"/>
</dbReference>
<dbReference type="PANTHER" id="PTHR30469">
    <property type="entry name" value="MULTIDRUG RESISTANCE PROTEIN MDTA"/>
    <property type="match status" value="1"/>
</dbReference>
<sequence>MTRLLAVLVVLLLGYHAWSWLATEQSGPPGVIKPGTPKAAVAVEVAPVKQADISDRRHYSGSLHAAAEFEVAPRVAGQLESLLVDIGDRVEKGQLIARLDDAEHQQQVQEAESAVAVAKATLAEARSSLEARQKELARTRQLREQKIASEAELDSVQAEAIAQRARVSLAEAQVGQAEAALRTAQVRLSYTNINANWENGDRQRVVGERFVDEGTTISANTPIVSVLDISELVGAIYVTERDYPRLSIGQPVTIVAEAYPDRQFEGTVKRIAPLFREASRQARVEVTIPNPDLLLKPGMFISAGVELEDKSGATVVPYDALVKRDDRQGVFLIDRDNNQARFVAVETGISEGEHVEIVKHSLSGEVVVLGQHLLEDGSAIVISDTSENATPIAVPGA</sequence>
<evidence type="ECO:0000313" key="5">
    <source>
        <dbReference type="EMBL" id="MCS3904273.1"/>
    </source>
</evidence>
<dbReference type="PANTHER" id="PTHR30469:SF15">
    <property type="entry name" value="HLYD FAMILY OF SECRETION PROTEINS"/>
    <property type="match status" value="1"/>
</dbReference>
<comment type="caution">
    <text evidence="5">The sequence shown here is derived from an EMBL/GenBank/DDBJ whole genome shotgun (WGS) entry which is preliminary data.</text>
</comment>
<keyword evidence="2" id="KW-0175">Coiled coil</keyword>
<evidence type="ECO:0000256" key="1">
    <source>
        <dbReference type="ARBA" id="ARBA00009477"/>
    </source>
</evidence>
<feature type="domain" description="Multidrug resistance protein MdtA-like alpha-helical hairpin" evidence="3">
    <location>
        <begin position="116"/>
        <end position="191"/>
    </location>
</feature>
<dbReference type="InterPro" id="IPR058624">
    <property type="entry name" value="MdtA-like_HH"/>
</dbReference>
<evidence type="ECO:0000259" key="4">
    <source>
        <dbReference type="Pfam" id="PF25954"/>
    </source>
</evidence>
<accession>A0AAE3HP62</accession>
<proteinExistence type="inferred from homology"/>
<dbReference type="Gene3D" id="2.40.50.100">
    <property type="match status" value="1"/>
</dbReference>
<dbReference type="Gene3D" id="1.10.287.470">
    <property type="entry name" value="Helix hairpin bin"/>
    <property type="match status" value="1"/>
</dbReference>
<dbReference type="AlphaFoldDB" id="A0AAE3HP62"/>
<feature type="domain" description="CusB-like beta-barrel" evidence="4">
    <location>
        <begin position="237"/>
        <end position="303"/>
    </location>
</feature>
<evidence type="ECO:0000313" key="6">
    <source>
        <dbReference type="Proteomes" id="UP001204445"/>
    </source>
</evidence>
<dbReference type="Pfam" id="PF25876">
    <property type="entry name" value="HH_MFP_RND"/>
    <property type="match status" value="1"/>
</dbReference>
<comment type="similarity">
    <text evidence="1">Belongs to the membrane fusion protein (MFP) (TC 8.A.1) family.</text>
</comment>
<dbReference type="GO" id="GO:0015562">
    <property type="term" value="F:efflux transmembrane transporter activity"/>
    <property type="evidence" value="ECO:0007669"/>
    <property type="project" value="TreeGrafter"/>
</dbReference>
<dbReference type="Gene3D" id="2.40.30.170">
    <property type="match status" value="1"/>
</dbReference>
<dbReference type="SUPFAM" id="SSF111369">
    <property type="entry name" value="HlyD-like secretion proteins"/>
    <property type="match status" value="1"/>
</dbReference>
<gene>
    <name evidence="5" type="ORF">J2T55_002309</name>
</gene>
<evidence type="ECO:0000259" key="3">
    <source>
        <dbReference type="Pfam" id="PF25876"/>
    </source>
</evidence>
<name>A0AAE3HP62_9GAMM</name>
<reference evidence="5" key="1">
    <citation type="submission" date="2022-08" db="EMBL/GenBank/DDBJ databases">
        <title>Genomic Encyclopedia of Type Strains, Phase III (KMG-III): the genomes of soil and plant-associated and newly described type strains.</title>
        <authorList>
            <person name="Whitman W."/>
        </authorList>
    </citation>
    <scope>NUCLEOTIDE SEQUENCE</scope>
    <source>
        <strain evidence="5">HMT 1</strain>
    </source>
</reference>
<evidence type="ECO:0000256" key="2">
    <source>
        <dbReference type="SAM" id="Coils"/>
    </source>
</evidence>